<proteinExistence type="predicted"/>
<gene>
    <name evidence="1" type="ORF">DFR59_101391</name>
</gene>
<dbReference type="EMBL" id="QQAY01000001">
    <property type="protein sequence ID" value="RDI47729.1"/>
    <property type="molecule type" value="Genomic_DNA"/>
</dbReference>
<keyword evidence="2" id="KW-1185">Reference proteome</keyword>
<dbReference type="RefSeq" id="WP_114743936.1">
    <property type="nucleotide sequence ID" value="NZ_QQAY01000001.1"/>
</dbReference>
<sequence length="136" mass="15559">MQTVNLSKPQPEPDFMYIMDELISSEDIQEDTPLQEQMKTVMMIEVIDPEKNGSVIEQDTVKMLGAIGNPLKMNTETDGQLYSYKASNSQQTAFSYVVQSPSEKALIRYTVLNQKQDFTLDPFKQMLNSTVRLIKR</sequence>
<evidence type="ECO:0000313" key="2">
    <source>
        <dbReference type="Proteomes" id="UP000255326"/>
    </source>
</evidence>
<accession>A0A370GW47</accession>
<evidence type="ECO:0000313" key="1">
    <source>
        <dbReference type="EMBL" id="RDI47729.1"/>
    </source>
</evidence>
<dbReference type="AlphaFoldDB" id="A0A370GW47"/>
<name>A0A370GW47_9BACI</name>
<reference evidence="1 2" key="1">
    <citation type="submission" date="2018-07" db="EMBL/GenBank/DDBJ databases">
        <title>Genomic Encyclopedia of Type Strains, Phase IV (KMG-IV): sequencing the most valuable type-strain genomes for metagenomic binning, comparative biology and taxonomic classification.</title>
        <authorList>
            <person name="Goeker M."/>
        </authorList>
    </citation>
    <scope>NUCLEOTIDE SEQUENCE [LARGE SCALE GENOMIC DNA]</scope>
    <source>
        <strain evidence="1 2">DSM 25281</strain>
    </source>
</reference>
<comment type="caution">
    <text evidence="1">The sequence shown here is derived from an EMBL/GenBank/DDBJ whole genome shotgun (WGS) entry which is preliminary data.</text>
</comment>
<dbReference type="Proteomes" id="UP000255326">
    <property type="component" value="Unassembled WGS sequence"/>
</dbReference>
<organism evidence="1 2">
    <name type="scientific">Falsibacillus pallidus</name>
    <dbReference type="NCBI Taxonomy" id="493781"/>
    <lineage>
        <taxon>Bacteria</taxon>
        <taxon>Bacillati</taxon>
        <taxon>Bacillota</taxon>
        <taxon>Bacilli</taxon>
        <taxon>Bacillales</taxon>
        <taxon>Bacillaceae</taxon>
        <taxon>Falsibacillus</taxon>
    </lineage>
</organism>
<protein>
    <submittedName>
        <fullName evidence="1">Uncharacterized protein</fullName>
    </submittedName>
</protein>